<comment type="caution">
    <text evidence="3">The sequence shown here is derived from an EMBL/GenBank/DDBJ whole genome shotgun (WGS) entry which is preliminary data.</text>
</comment>
<evidence type="ECO:0000259" key="2">
    <source>
        <dbReference type="PROSITE" id="PS50968"/>
    </source>
</evidence>
<keyword evidence="1" id="KW-0092">Biotin</keyword>
<dbReference type="EMBL" id="QYTW02000003">
    <property type="protein sequence ID" value="RST60852.1"/>
    <property type="molecule type" value="Genomic_DNA"/>
</dbReference>
<name>A0A429XBY1_SIMTE</name>
<dbReference type="Gene3D" id="2.40.50.100">
    <property type="match status" value="1"/>
</dbReference>
<gene>
    <name evidence="3" type="ORF">D5F11_005770</name>
</gene>
<organism evidence="3 4">
    <name type="scientific">Siminovitchia terrae</name>
    <name type="common">Bacillus terrae</name>
    <dbReference type="NCBI Taxonomy" id="1914933"/>
    <lineage>
        <taxon>Bacteria</taxon>
        <taxon>Bacillati</taxon>
        <taxon>Bacillota</taxon>
        <taxon>Bacilli</taxon>
        <taxon>Bacillales</taxon>
        <taxon>Bacillaceae</taxon>
        <taxon>Siminovitchia</taxon>
    </lineage>
</organism>
<dbReference type="FunFam" id="2.40.50.100:FF:000003">
    <property type="entry name" value="Acetyl-CoA carboxylase biotin carboxyl carrier protein"/>
    <property type="match status" value="1"/>
</dbReference>
<protein>
    <submittedName>
        <fullName evidence="3">Acetyl-CoA carboxylase biotin carboxyl carrier protein subunit</fullName>
    </submittedName>
</protein>
<evidence type="ECO:0000256" key="1">
    <source>
        <dbReference type="ARBA" id="ARBA00023267"/>
    </source>
</evidence>
<dbReference type="SUPFAM" id="SSF51230">
    <property type="entry name" value="Single hybrid motif"/>
    <property type="match status" value="1"/>
</dbReference>
<dbReference type="CDD" id="cd06850">
    <property type="entry name" value="biotinyl_domain"/>
    <property type="match status" value="1"/>
</dbReference>
<proteinExistence type="predicted"/>
<dbReference type="Proteomes" id="UP000287296">
    <property type="component" value="Unassembled WGS sequence"/>
</dbReference>
<dbReference type="PANTHER" id="PTHR45266">
    <property type="entry name" value="OXALOACETATE DECARBOXYLASE ALPHA CHAIN"/>
    <property type="match status" value="1"/>
</dbReference>
<reference evidence="3 4" key="1">
    <citation type="submission" date="2018-12" db="EMBL/GenBank/DDBJ databases">
        <authorList>
            <person name="Sun L."/>
            <person name="Chen Z."/>
        </authorList>
    </citation>
    <scope>NUCLEOTIDE SEQUENCE [LARGE SCALE GENOMIC DNA]</scope>
    <source>
        <strain evidence="3 4">LMG 29736</strain>
    </source>
</reference>
<feature type="domain" description="Lipoyl-binding" evidence="2">
    <location>
        <begin position="1"/>
        <end position="70"/>
    </location>
</feature>
<dbReference type="PANTHER" id="PTHR45266:SF3">
    <property type="entry name" value="OXALOACETATE DECARBOXYLASE ALPHA CHAIN"/>
    <property type="match status" value="1"/>
</dbReference>
<sequence>MKEIQATMAGTVWKIEVGAGENVSPGQTVLILESMKMEIPIESPEAGKITKVNVSSGDFVNEGDTLFVLSSSSA</sequence>
<dbReference type="InterPro" id="IPR000089">
    <property type="entry name" value="Biotin_lipoyl"/>
</dbReference>
<dbReference type="InterPro" id="IPR050709">
    <property type="entry name" value="Biotin_Carboxyl_Carrier/Decarb"/>
</dbReference>
<dbReference type="Pfam" id="PF00364">
    <property type="entry name" value="Biotin_lipoyl"/>
    <property type="match status" value="1"/>
</dbReference>
<dbReference type="InterPro" id="IPR011053">
    <property type="entry name" value="Single_hybrid_motif"/>
</dbReference>
<dbReference type="NCBIfam" id="NF004547">
    <property type="entry name" value="PRK05889.1"/>
    <property type="match status" value="1"/>
</dbReference>
<dbReference type="RefSeq" id="WP_120115256.1">
    <property type="nucleotide sequence ID" value="NZ_QYTW02000003.1"/>
</dbReference>
<evidence type="ECO:0000313" key="4">
    <source>
        <dbReference type="Proteomes" id="UP000287296"/>
    </source>
</evidence>
<accession>A0A429XBY1</accession>
<dbReference type="OrthoDB" id="163546at2"/>
<dbReference type="NCBIfam" id="NF006079">
    <property type="entry name" value="PRK08225.1"/>
    <property type="match status" value="1"/>
</dbReference>
<dbReference type="PROSITE" id="PS50968">
    <property type="entry name" value="BIOTINYL_LIPOYL"/>
    <property type="match status" value="1"/>
</dbReference>
<evidence type="ECO:0000313" key="3">
    <source>
        <dbReference type="EMBL" id="RST60852.1"/>
    </source>
</evidence>
<dbReference type="AlphaFoldDB" id="A0A429XBY1"/>